<dbReference type="UniPathway" id="UPA00087">
    <property type="reaction ID" value="UER00175"/>
</dbReference>
<evidence type="ECO:0000259" key="7">
    <source>
        <dbReference type="SMART" id="SM00072"/>
    </source>
</evidence>
<organism evidence="8 9">
    <name type="scientific">Dyella solisilvae</name>
    <dbReference type="NCBI Taxonomy" id="1920168"/>
    <lineage>
        <taxon>Bacteria</taxon>
        <taxon>Pseudomonadati</taxon>
        <taxon>Pseudomonadota</taxon>
        <taxon>Gammaproteobacteria</taxon>
        <taxon>Lysobacterales</taxon>
        <taxon>Rhodanobacteraceae</taxon>
        <taxon>Dyella</taxon>
    </lineage>
</organism>
<name>A0A370K4W1_9GAMM</name>
<evidence type="ECO:0000256" key="2">
    <source>
        <dbReference type="ARBA" id="ARBA00005069"/>
    </source>
</evidence>
<dbReference type="EC" id="2.7.4.23" evidence="3"/>
<dbReference type="GO" id="GO:0033863">
    <property type="term" value="F:ribose 1,5-bisphosphate phosphokinase activity"/>
    <property type="evidence" value="ECO:0007669"/>
    <property type="project" value="UniProtKB-EC"/>
</dbReference>
<evidence type="ECO:0000256" key="6">
    <source>
        <dbReference type="ARBA" id="ARBA00022840"/>
    </source>
</evidence>
<comment type="pathway">
    <text evidence="2">Metabolic intermediate biosynthesis; 5-phospho-alpha-D-ribose 1-diphosphate biosynthesis; 5-phospho-alpha-D-ribose 1-diphosphate from D-ribose 5-phosphate (route II): step 3/3.</text>
</comment>
<accession>A0A370K4W1</accession>
<proteinExistence type="predicted"/>
<gene>
    <name evidence="8" type="primary">phnN</name>
    <name evidence="8" type="ORF">DVT68_15480</name>
</gene>
<evidence type="ECO:0000256" key="5">
    <source>
        <dbReference type="ARBA" id="ARBA00022741"/>
    </source>
</evidence>
<dbReference type="SUPFAM" id="SSF52540">
    <property type="entry name" value="P-loop containing nucleoside triphosphate hydrolases"/>
    <property type="match status" value="1"/>
</dbReference>
<sequence>MRQGRLYYVMGPWGAGKDSVIEWARVNGPSYDVAYAHRYVTPSLESLGGNHVALTPVEFDLRERRGLFALTWQAHGLRCGLGKEIEHWLRQGVDVLVNGSRGAFPSAQARFNDMVPVLITASRESIVSRMLSSGPEAAEQIDQRLARHDSYVVPEKTVTIVNEGNLPEAGMSLLKAIRNHSA</sequence>
<dbReference type="NCBIfam" id="TIGR02322">
    <property type="entry name" value="phosphon_PhnN"/>
    <property type="match status" value="1"/>
</dbReference>
<dbReference type="RefSeq" id="WP_114826000.1">
    <property type="nucleotide sequence ID" value="NZ_QQSY01000004.1"/>
</dbReference>
<evidence type="ECO:0000313" key="9">
    <source>
        <dbReference type="Proteomes" id="UP000254711"/>
    </source>
</evidence>
<dbReference type="AlphaFoldDB" id="A0A370K4W1"/>
<keyword evidence="8" id="KW-0418">Kinase</keyword>
<keyword evidence="9" id="KW-1185">Reference proteome</keyword>
<evidence type="ECO:0000313" key="8">
    <source>
        <dbReference type="EMBL" id="RDI97683.1"/>
    </source>
</evidence>
<comment type="catalytic activity">
    <reaction evidence="1">
        <text>alpha-D-ribose 1,5-bisphosphate + ATP = 5-phospho-alpha-D-ribose 1-diphosphate + ADP</text>
        <dbReference type="Rhea" id="RHEA:20109"/>
        <dbReference type="ChEBI" id="CHEBI:30616"/>
        <dbReference type="ChEBI" id="CHEBI:58017"/>
        <dbReference type="ChEBI" id="CHEBI:68688"/>
        <dbReference type="ChEBI" id="CHEBI:456216"/>
        <dbReference type="EC" id="2.7.4.23"/>
    </reaction>
</comment>
<dbReference type="InterPro" id="IPR027417">
    <property type="entry name" value="P-loop_NTPase"/>
</dbReference>
<dbReference type="Proteomes" id="UP000254711">
    <property type="component" value="Unassembled WGS sequence"/>
</dbReference>
<reference evidence="8 9" key="1">
    <citation type="submission" date="2018-07" db="EMBL/GenBank/DDBJ databases">
        <title>Dyella solisilvae sp. nov., isolated from the pine and broad-leaved mixed forest soil.</title>
        <authorList>
            <person name="Gao Z."/>
            <person name="Qiu L."/>
        </authorList>
    </citation>
    <scope>NUCLEOTIDE SEQUENCE [LARGE SCALE GENOMIC DNA]</scope>
    <source>
        <strain evidence="8 9">DHG54</strain>
    </source>
</reference>
<dbReference type="GO" id="GO:0005524">
    <property type="term" value="F:ATP binding"/>
    <property type="evidence" value="ECO:0007669"/>
    <property type="project" value="UniProtKB-KW"/>
</dbReference>
<keyword evidence="4" id="KW-0808">Transferase</keyword>
<feature type="domain" description="Guanylate kinase/L-type calcium channel beta subunit" evidence="7">
    <location>
        <begin position="3"/>
        <end position="181"/>
    </location>
</feature>
<dbReference type="GO" id="GO:0006015">
    <property type="term" value="P:5-phosphoribose 1-diphosphate biosynthetic process"/>
    <property type="evidence" value="ECO:0007669"/>
    <property type="project" value="UniProtKB-UniPathway"/>
</dbReference>
<dbReference type="OrthoDB" id="341217at2"/>
<keyword evidence="5" id="KW-0547">Nucleotide-binding</keyword>
<dbReference type="Gene3D" id="3.40.50.300">
    <property type="entry name" value="P-loop containing nucleotide triphosphate hydrolases"/>
    <property type="match status" value="1"/>
</dbReference>
<dbReference type="InterPro" id="IPR012699">
    <property type="entry name" value="PhnN"/>
</dbReference>
<comment type="caution">
    <text evidence="8">The sequence shown here is derived from an EMBL/GenBank/DDBJ whole genome shotgun (WGS) entry which is preliminary data.</text>
</comment>
<dbReference type="SMART" id="SM00072">
    <property type="entry name" value="GuKc"/>
    <property type="match status" value="1"/>
</dbReference>
<evidence type="ECO:0000256" key="1">
    <source>
        <dbReference type="ARBA" id="ARBA00000373"/>
    </source>
</evidence>
<keyword evidence="6" id="KW-0067">ATP-binding</keyword>
<protein>
    <recommendedName>
        <fullName evidence="3">ribose 1,5-bisphosphate phosphokinase</fullName>
        <ecNumber evidence="3">2.7.4.23</ecNumber>
    </recommendedName>
</protein>
<dbReference type="EMBL" id="QQSY01000004">
    <property type="protein sequence ID" value="RDI97683.1"/>
    <property type="molecule type" value="Genomic_DNA"/>
</dbReference>
<evidence type="ECO:0000256" key="4">
    <source>
        <dbReference type="ARBA" id="ARBA00022679"/>
    </source>
</evidence>
<evidence type="ECO:0000256" key="3">
    <source>
        <dbReference type="ARBA" id="ARBA00012892"/>
    </source>
</evidence>
<dbReference type="InterPro" id="IPR008145">
    <property type="entry name" value="GK/Ca_channel_bsu"/>
</dbReference>